<evidence type="ECO:0000313" key="2">
    <source>
        <dbReference type="Proteomes" id="UP000297407"/>
    </source>
</evidence>
<dbReference type="AlphaFoldDB" id="A0A4Z0L3M4"/>
<dbReference type="OrthoDB" id="1364040at2"/>
<organism evidence="1 2">
    <name type="scientific">Flavobacterium humi</name>
    <dbReference type="NCBI Taxonomy" id="2562683"/>
    <lineage>
        <taxon>Bacteria</taxon>
        <taxon>Pseudomonadati</taxon>
        <taxon>Bacteroidota</taxon>
        <taxon>Flavobacteriia</taxon>
        <taxon>Flavobacteriales</taxon>
        <taxon>Flavobacteriaceae</taxon>
        <taxon>Flavobacterium</taxon>
    </lineage>
</organism>
<keyword evidence="2" id="KW-1185">Reference proteome</keyword>
<dbReference type="Proteomes" id="UP000297407">
    <property type="component" value="Unassembled WGS sequence"/>
</dbReference>
<sequence>MSKKKINIALILVVLGLWGTVAYRAASQYFFSDEMTLKGIQDQANVNFSKIEKDTFALEAIGRDPFLNKSTAPVEKPIDFKPSVPRKITPSQPKIIKPKEVVAWPEIHYYGYIKSRERKEELILVKIENRLYKLRKNDQVDGMFIRKVYNDSVEVYFNKEKRIVHLAR</sequence>
<name>A0A4Z0L3M4_9FLAO</name>
<proteinExistence type="predicted"/>
<comment type="caution">
    <text evidence="1">The sequence shown here is derived from an EMBL/GenBank/DDBJ whole genome shotgun (WGS) entry which is preliminary data.</text>
</comment>
<accession>A0A4Z0L3M4</accession>
<dbReference type="EMBL" id="SRLH01000008">
    <property type="protein sequence ID" value="TGD56845.1"/>
    <property type="molecule type" value="Genomic_DNA"/>
</dbReference>
<reference evidence="1 2" key="1">
    <citation type="submission" date="2019-04" db="EMBL/GenBank/DDBJ databases">
        <title>Flavobacterium sp. strain DS2-A Genome sequencing and assembly.</title>
        <authorList>
            <person name="Kim I."/>
        </authorList>
    </citation>
    <scope>NUCLEOTIDE SEQUENCE [LARGE SCALE GENOMIC DNA]</scope>
    <source>
        <strain evidence="1 2">DS2-A</strain>
    </source>
</reference>
<protein>
    <submittedName>
        <fullName evidence="1">Uncharacterized protein</fullName>
    </submittedName>
</protein>
<dbReference type="RefSeq" id="WP_135527269.1">
    <property type="nucleotide sequence ID" value="NZ_SRLH01000008.1"/>
</dbReference>
<evidence type="ECO:0000313" key="1">
    <source>
        <dbReference type="EMBL" id="TGD56845.1"/>
    </source>
</evidence>
<gene>
    <name evidence="1" type="ORF">E4635_13680</name>
</gene>